<feature type="transmembrane region" description="Helical" evidence="1">
    <location>
        <begin position="104"/>
        <end position="124"/>
    </location>
</feature>
<evidence type="ECO:0000313" key="3">
    <source>
        <dbReference type="Proteomes" id="UP000034954"/>
    </source>
</evidence>
<gene>
    <name evidence="2" type="ORF">BROFUL_02066</name>
</gene>
<dbReference type="EMBL" id="LAQJ01000208">
    <property type="protein sequence ID" value="KKO19222.1"/>
    <property type="molecule type" value="Genomic_DNA"/>
</dbReference>
<name>A0A0M2UTT3_9BACT</name>
<reference evidence="2 3" key="1">
    <citation type="journal article" date="2013" name="BMC Microbiol.">
        <title>Identification of the type II cytochrome c maturation pathway in anammox bacteria by comparative genomics.</title>
        <authorList>
            <person name="Ferousi C."/>
            <person name="Speth D.R."/>
            <person name="Reimann J."/>
            <person name="Op den Camp H.J."/>
            <person name="Allen J.W."/>
            <person name="Keltjens J.T."/>
            <person name="Jetten M.S."/>
        </authorList>
    </citation>
    <scope>NUCLEOTIDE SEQUENCE [LARGE SCALE GENOMIC DNA]</scope>
    <source>
        <strain evidence="2">RU1</strain>
    </source>
</reference>
<dbReference type="Proteomes" id="UP000034954">
    <property type="component" value="Unassembled WGS sequence"/>
</dbReference>
<evidence type="ECO:0000256" key="1">
    <source>
        <dbReference type="SAM" id="Phobius"/>
    </source>
</evidence>
<comment type="caution">
    <text evidence="2">The sequence shown here is derived from an EMBL/GenBank/DDBJ whole genome shotgun (WGS) entry which is preliminary data.</text>
</comment>
<accession>A0A0M2UTT3</accession>
<evidence type="ECO:0000313" key="2">
    <source>
        <dbReference type="EMBL" id="KKO19222.1"/>
    </source>
</evidence>
<proteinExistence type="predicted"/>
<protein>
    <submittedName>
        <fullName evidence="2">Uncharacterized protein</fullName>
    </submittedName>
</protein>
<keyword evidence="1" id="KW-0812">Transmembrane</keyword>
<keyword evidence="1" id="KW-1133">Transmembrane helix</keyword>
<dbReference type="AlphaFoldDB" id="A0A0M2UTT3"/>
<keyword evidence="3" id="KW-1185">Reference proteome</keyword>
<organism evidence="2 3">
    <name type="scientific">Candidatus Brocadia fulgida</name>
    <dbReference type="NCBI Taxonomy" id="380242"/>
    <lineage>
        <taxon>Bacteria</taxon>
        <taxon>Pseudomonadati</taxon>
        <taxon>Planctomycetota</taxon>
        <taxon>Candidatus Brocadiia</taxon>
        <taxon>Candidatus Brocadiales</taxon>
        <taxon>Candidatus Brocadiaceae</taxon>
        <taxon>Candidatus Brocadia</taxon>
    </lineage>
</organism>
<keyword evidence="1" id="KW-0472">Membrane</keyword>
<sequence length="134" mass="15581">MFQMERFPVILRWQMEMLYNRMLQEPESQSFFEDISRFSKSTERFSQVVATLPDRIAEERKGIFHDLDGEISKINGLLGQLEQTATHVRKEGDAIVTRLFRSGVLLIVVFFVGLVISLVVYRLISQRIISASRQ</sequence>